<dbReference type="OrthoDB" id="437340at2759"/>
<dbReference type="GeneID" id="9063313"/>
<organism evidence="2">
    <name type="scientific">Perkinsus marinus (strain ATCC 50983 / TXsc)</name>
    <dbReference type="NCBI Taxonomy" id="423536"/>
    <lineage>
        <taxon>Eukaryota</taxon>
        <taxon>Sar</taxon>
        <taxon>Alveolata</taxon>
        <taxon>Perkinsozoa</taxon>
        <taxon>Perkinsea</taxon>
        <taxon>Perkinsida</taxon>
        <taxon>Perkinsidae</taxon>
        <taxon>Perkinsus</taxon>
    </lineage>
</organism>
<protein>
    <submittedName>
        <fullName evidence="1">Uncharacterized protein</fullName>
    </submittedName>
</protein>
<gene>
    <name evidence="1" type="ORF">Pmar_PMAR019851</name>
</gene>
<keyword evidence="2" id="KW-1185">Reference proteome</keyword>
<dbReference type="Proteomes" id="UP000007800">
    <property type="component" value="Unassembled WGS sequence"/>
</dbReference>
<proteinExistence type="predicted"/>
<dbReference type="AlphaFoldDB" id="C5KBT8"/>
<sequence>MAPLIPGRPPRHVPVVNGNAVRDDRVVPMIPDIPHGNIYMRQQLSRSERSGAPTLENKKLEEVKWNNRVDGSDDRWRGNGFRGEIQYIPFAGRGLIRPLKRDVDMQMSTFAKDNMRHLNDTQMPSKNATLSQTLSDISLGASLSMSLDRDCLICVLIVALEYPLRIHRVLFIMPKVKAGDGPARSMQQSSVPSNMGGMIIIISKRGGDEELARLQLPGFCVDHMMMASPEANVSMMLKHINSVLKPNTVTALYLEGKPCSGITAEDCTDGMVFEVDC</sequence>
<accession>C5KBT8</accession>
<reference evidence="1 2" key="1">
    <citation type="submission" date="2008-07" db="EMBL/GenBank/DDBJ databases">
        <authorList>
            <person name="El-Sayed N."/>
            <person name="Caler E."/>
            <person name="Inman J."/>
            <person name="Amedeo P."/>
            <person name="Hass B."/>
            <person name="Wortman J."/>
        </authorList>
    </citation>
    <scope>NUCLEOTIDE SEQUENCE [LARGE SCALE GENOMIC DNA]</scope>
    <source>
        <strain evidence="2">ATCC 50983 / TXsc</strain>
    </source>
</reference>
<dbReference type="RefSeq" id="XP_002786173.1">
    <property type="nucleotide sequence ID" value="XM_002786127.1"/>
</dbReference>
<evidence type="ECO:0000313" key="2">
    <source>
        <dbReference type="Proteomes" id="UP000007800"/>
    </source>
</evidence>
<evidence type="ECO:0000313" key="1">
    <source>
        <dbReference type="EMBL" id="EER17969.1"/>
    </source>
</evidence>
<name>C5KBT8_PERM5</name>
<dbReference type="EMBL" id="GG671946">
    <property type="protein sequence ID" value="EER17969.1"/>
    <property type="molecule type" value="Genomic_DNA"/>
</dbReference>
<dbReference type="InParanoid" id="C5KBT8"/>
<dbReference type="OMA" id="ADCEDGM"/>